<gene>
    <name evidence="1" type="ORF">GCM10022236_02060</name>
</gene>
<accession>A0ABP6ZD24</accession>
<keyword evidence="2" id="KW-1185">Reference proteome</keyword>
<proteinExistence type="predicted"/>
<sequence>MEFVPPAQPLVLTPRAYRALLALLEEAAAEARAEKAAGKGEGTGGRIAS</sequence>
<reference evidence="2" key="1">
    <citation type="journal article" date="2019" name="Int. J. Syst. Evol. Microbiol.">
        <title>The Global Catalogue of Microorganisms (GCM) 10K type strain sequencing project: providing services to taxonomists for standard genome sequencing and annotation.</title>
        <authorList>
            <consortium name="The Broad Institute Genomics Platform"/>
            <consortium name="The Broad Institute Genome Sequencing Center for Infectious Disease"/>
            <person name="Wu L."/>
            <person name="Ma J."/>
        </authorList>
    </citation>
    <scope>NUCLEOTIDE SEQUENCE [LARGE SCALE GENOMIC DNA]</scope>
    <source>
        <strain evidence="2">JCM 16929</strain>
    </source>
</reference>
<name>A0ABP6ZD24_9ACTN</name>
<evidence type="ECO:0000313" key="1">
    <source>
        <dbReference type="EMBL" id="GAA3603912.1"/>
    </source>
</evidence>
<protein>
    <submittedName>
        <fullName evidence="1">Uncharacterized protein</fullName>
    </submittedName>
</protein>
<evidence type="ECO:0000313" key="2">
    <source>
        <dbReference type="Proteomes" id="UP001501490"/>
    </source>
</evidence>
<dbReference type="Proteomes" id="UP001501490">
    <property type="component" value="Unassembled WGS sequence"/>
</dbReference>
<comment type="caution">
    <text evidence="1">The sequence shown here is derived from an EMBL/GenBank/DDBJ whole genome shotgun (WGS) entry which is preliminary data.</text>
</comment>
<organism evidence="1 2">
    <name type="scientific">Microlunatus ginsengisoli</name>
    <dbReference type="NCBI Taxonomy" id="363863"/>
    <lineage>
        <taxon>Bacteria</taxon>
        <taxon>Bacillati</taxon>
        <taxon>Actinomycetota</taxon>
        <taxon>Actinomycetes</taxon>
        <taxon>Propionibacteriales</taxon>
        <taxon>Propionibacteriaceae</taxon>
        <taxon>Microlunatus</taxon>
    </lineage>
</organism>
<dbReference type="EMBL" id="BAABAB010000002">
    <property type="protein sequence ID" value="GAA3603912.1"/>
    <property type="molecule type" value="Genomic_DNA"/>
</dbReference>